<dbReference type="Proteomes" id="UP000185944">
    <property type="component" value="Unassembled WGS sequence"/>
</dbReference>
<organism evidence="4 5">
    <name type="scientific">Nematocida displodere</name>
    <dbReference type="NCBI Taxonomy" id="1805483"/>
    <lineage>
        <taxon>Eukaryota</taxon>
        <taxon>Fungi</taxon>
        <taxon>Fungi incertae sedis</taxon>
        <taxon>Microsporidia</taxon>
        <taxon>Nematocida</taxon>
    </lineage>
</organism>
<keyword evidence="3 4" id="KW-0647">Proteasome</keyword>
<dbReference type="PANTHER" id="PTHR32194:SF2">
    <property type="entry name" value="PROTEASOME SUBUNIT BETA TYPE-1"/>
    <property type="match status" value="1"/>
</dbReference>
<comment type="caution">
    <text evidence="4">The sequence shown here is derived from an EMBL/GenBank/DDBJ whole genome shotgun (WGS) entry which is preliminary data.</text>
</comment>
<dbReference type="GeneID" id="93648191"/>
<evidence type="ECO:0000313" key="4">
    <source>
        <dbReference type="EMBL" id="OAG31363.1"/>
    </source>
</evidence>
<accession>A0A177EHB1</accession>
<evidence type="ECO:0000256" key="2">
    <source>
        <dbReference type="ARBA" id="ARBA00022490"/>
    </source>
</evidence>
<dbReference type="InterPro" id="IPR023333">
    <property type="entry name" value="Proteasome_suB-type"/>
</dbReference>
<dbReference type="PANTHER" id="PTHR32194">
    <property type="entry name" value="METALLOPROTEASE TLDD"/>
    <property type="match status" value="1"/>
</dbReference>
<dbReference type="RefSeq" id="XP_067545059.1">
    <property type="nucleotide sequence ID" value="XM_067689259.1"/>
</dbReference>
<evidence type="ECO:0000313" key="5">
    <source>
        <dbReference type="Proteomes" id="UP000185944"/>
    </source>
</evidence>
<dbReference type="OrthoDB" id="268428at2759"/>
<dbReference type="GO" id="GO:0005634">
    <property type="term" value="C:nucleus"/>
    <property type="evidence" value="ECO:0007669"/>
    <property type="project" value="UniProtKB-SubCell"/>
</dbReference>
<dbReference type="GO" id="GO:0005737">
    <property type="term" value="C:cytoplasm"/>
    <property type="evidence" value="ECO:0007669"/>
    <property type="project" value="TreeGrafter"/>
</dbReference>
<dbReference type="Pfam" id="PF00227">
    <property type="entry name" value="Proteasome"/>
    <property type="match status" value="1"/>
</dbReference>
<comment type="subcellular location">
    <subcellularLocation>
        <location evidence="1">Nucleus</location>
    </subcellularLocation>
</comment>
<dbReference type="InterPro" id="IPR029055">
    <property type="entry name" value="Ntn_hydrolases_N"/>
</dbReference>
<dbReference type="SUPFAM" id="SSF56235">
    <property type="entry name" value="N-terminal nucleophile aminohydrolases (Ntn hydrolases)"/>
    <property type="match status" value="1"/>
</dbReference>
<dbReference type="InterPro" id="IPR001353">
    <property type="entry name" value="Proteasome_sua/b"/>
</dbReference>
<evidence type="ECO:0000256" key="1">
    <source>
        <dbReference type="ARBA" id="ARBA00004123"/>
    </source>
</evidence>
<dbReference type="Gene3D" id="3.60.20.10">
    <property type="entry name" value="Glutamine Phosphoribosylpyrophosphate, subunit 1, domain 1"/>
    <property type="match status" value="1"/>
</dbReference>
<sequence length="196" mass="21962">MEDALFGVATRNFVVLASDTLFRNNVLVTKSDHIRYTKITDKTAVISAGNQGDCERTIQYVVEALKYEELANSLLITEKTFTSVLQNHIYTKLRKDPVQTMSIVGGVSEGEGCLFLIDQYGATSSAKYMATGYAAHFFLSGMDLKYRPDLTEEEVIAHITDIYEGVKKRMVINYGGLHFCVISRDGIRELPQIQCQ</sequence>
<keyword evidence="5" id="KW-1185">Reference proteome</keyword>
<reference evidence="4 5" key="1">
    <citation type="submission" date="2016-02" db="EMBL/GenBank/DDBJ databases">
        <title>Discovery of a natural microsporidian pathogen with a broad tissue tropism in Caenorhabditis elegans.</title>
        <authorList>
            <person name="Luallen R.J."/>
            <person name="Reinke A.W."/>
            <person name="Tong L."/>
            <person name="Botts M.R."/>
            <person name="Felix M.-A."/>
            <person name="Troemel E.R."/>
        </authorList>
    </citation>
    <scope>NUCLEOTIDE SEQUENCE [LARGE SCALE GENOMIC DNA]</scope>
    <source>
        <strain evidence="4 5">JUm2807</strain>
    </source>
</reference>
<dbReference type="VEuPathDB" id="MicrosporidiaDB:NEDG_01841"/>
<dbReference type="GO" id="GO:0051603">
    <property type="term" value="P:proteolysis involved in protein catabolic process"/>
    <property type="evidence" value="ECO:0007669"/>
    <property type="project" value="InterPro"/>
</dbReference>
<keyword evidence="2" id="KW-0963">Cytoplasm</keyword>
<proteinExistence type="predicted"/>
<protein>
    <submittedName>
        <fullName evidence="4">2S proteasome subunit beta 4</fullName>
    </submittedName>
</protein>
<dbReference type="AlphaFoldDB" id="A0A177EHB1"/>
<dbReference type="STRING" id="1805483.A0A177EHB1"/>
<dbReference type="EMBL" id="LTDL01000019">
    <property type="protein sequence ID" value="OAG31363.1"/>
    <property type="molecule type" value="Genomic_DNA"/>
</dbReference>
<name>A0A177EHB1_9MICR</name>
<evidence type="ECO:0000256" key="3">
    <source>
        <dbReference type="ARBA" id="ARBA00022942"/>
    </source>
</evidence>
<dbReference type="GO" id="GO:0005839">
    <property type="term" value="C:proteasome core complex"/>
    <property type="evidence" value="ECO:0007669"/>
    <property type="project" value="InterPro"/>
</dbReference>
<gene>
    <name evidence="4" type="ORF">NEDG_01841</name>
</gene>